<dbReference type="AlphaFoldDB" id="A0A0G2GRL3"/>
<accession>A0A0G2GRL3</accession>
<proteinExistence type="predicted"/>
<protein>
    <submittedName>
        <fullName evidence="2">Uncharacterized protein</fullName>
    </submittedName>
</protein>
<reference evidence="2 3" key="2">
    <citation type="submission" date="2015-05" db="EMBL/GenBank/DDBJ databases">
        <title>Distinctive expansion of gene families associated with plant cell wall degradation and secondary metabolism in the genomes of grapevine trunk pathogens.</title>
        <authorList>
            <person name="Lawrence D.P."/>
            <person name="Travadon R."/>
            <person name="Rolshausen P.E."/>
            <person name="Baumgartner K."/>
        </authorList>
    </citation>
    <scope>NUCLEOTIDE SEQUENCE [LARGE SCALE GENOMIC DNA]</scope>
    <source>
        <strain evidence="2">DS831</strain>
    </source>
</reference>
<feature type="compositionally biased region" description="Polar residues" evidence="1">
    <location>
        <begin position="58"/>
        <end position="103"/>
    </location>
</feature>
<feature type="compositionally biased region" description="Polar residues" evidence="1">
    <location>
        <begin position="130"/>
        <end position="150"/>
    </location>
</feature>
<reference evidence="2 3" key="1">
    <citation type="submission" date="2015-03" db="EMBL/GenBank/DDBJ databases">
        <authorList>
            <person name="Morales-Cruz A."/>
            <person name="Amrine K.C."/>
            <person name="Cantu D."/>
        </authorList>
    </citation>
    <scope>NUCLEOTIDE SEQUENCE [LARGE SCALE GENOMIC DNA]</scope>
    <source>
        <strain evidence="2">DS831</strain>
    </source>
</reference>
<comment type="caution">
    <text evidence="2">The sequence shown here is derived from an EMBL/GenBank/DDBJ whole genome shotgun (WGS) entry which is preliminary data.</text>
</comment>
<evidence type="ECO:0000313" key="2">
    <source>
        <dbReference type="EMBL" id="KKY19440.1"/>
    </source>
</evidence>
<dbReference type="Proteomes" id="UP000034182">
    <property type="component" value="Unassembled WGS sequence"/>
</dbReference>
<feature type="region of interest" description="Disordered" evidence="1">
    <location>
        <begin position="1"/>
        <end position="256"/>
    </location>
</feature>
<name>A0A0G2GRL3_9PEZI</name>
<sequence>MGRASKFAFPLPGRRAHGDRDRDRDTHQDSQAAPDYDYQPSSKAERLLGTGLPGHRQGSYSSASGAPRNNSATPSLETKKSYMSITLSDASQDSAQRKGSTYTDDGHLVPPHPRFHQDQSRARSKDRAGSVTSSTYSRHLNSQGSSSTMRSHYDANRLPNHVSQKTSMSSMRDGGLRKGHPAFSSSQSLGQESQHGSVRSGDLEYSGGSRDSGKKKKVPARLDLSKLFPKAPKSKDSKDRQLLSPTKFVNSPTAMSSEDLRRAFSIGLTV</sequence>
<feature type="compositionally biased region" description="Polar residues" evidence="1">
    <location>
        <begin position="243"/>
        <end position="256"/>
    </location>
</feature>
<feature type="compositionally biased region" description="Polar residues" evidence="1">
    <location>
        <begin position="161"/>
        <end position="170"/>
    </location>
</feature>
<feature type="compositionally biased region" description="Basic and acidic residues" evidence="1">
    <location>
        <begin position="115"/>
        <end position="128"/>
    </location>
</feature>
<feature type="compositionally biased region" description="Basic and acidic residues" evidence="1">
    <location>
        <begin position="16"/>
        <end position="28"/>
    </location>
</feature>
<feature type="compositionally biased region" description="Polar residues" evidence="1">
    <location>
        <begin position="183"/>
        <end position="197"/>
    </location>
</feature>
<organism evidence="2 3">
    <name type="scientific">Diplodia seriata</name>
    <dbReference type="NCBI Taxonomy" id="420778"/>
    <lineage>
        <taxon>Eukaryota</taxon>
        <taxon>Fungi</taxon>
        <taxon>Dikarya</taxon>
        <taxon>Ascomycota</taxon>
        <taxon>Pezizomycotina</taxon>
        <taxon>Dothideomycetes</taxon>
        <taxon>Dothideomycetes incertae sedis</taxon>
        <taxon>Botryosphaeriales</taxon>
        <taxon>Botryosphaeriaceae</taxon>
        <taxon>Diplodia</taxon>
    </lineage>
</organism>
<dbReference type="EMBL" id="LAQI01000112">
    <property type="protein sequence ID" value="KKY19440.1"/>
    <property type="molecule type" value="Genomic_DNA"/>
</dbReference>
<gene>
    <name evidence="2" type="ORF">UCDDS831_g05410</name>
</gene>
<evidence type="ECO:0000313" key="3">
    <source>
        <dbReference type="Proteomes" id="UP000034182"/>
    </source>
</evidence>
<evidence type="ECO:0000256" key="1">
    <source>
        <dbReference type="SAM" id="MobiDB-lite"/>
    </source>
</evidence>